<dbReference type="EMBL" id="JACGWV010000001">
    <property type="protein sequence ID" value="MBA8809338.1"/>
    <property type="molecule type" value="Genomic_DNA"/>
</dbReference>
<comment type="caution">
    <text evidence="4">The sequence shown here is derived from an EMBL/GenBank/DDBJ whole genome shotgun (WGS) entry which is preliminary data.</text>
</comment>
<dbReference type="InterPro" id="IPR039261">
    <property type="entry name" value="FNR_nucleotide-bd"/>
</dbReference>
<dbReference type="InterPro" id="IPR007037">
    <property type="entry name" value="SIP_rossman_dom"/>
</dbReference>
<evidence type="ECO:0000313" key="2">
    <source>
        <dbReference type="EMBL" id="MBA8809320.1"/>
    </source>
</evidence>
<evidence type="ECO:0000313" key="3">
    <source>
        <dbReference type="EMBL" id="MBA8809338.1"/>
    </source>
</evidence>
<dbReference type="Pfam" id="PF08021">
    <property type="entry name" value="FAD_binding_9"/>
    <property type="match status" value="1"/>
</dbReference>
<dbReference type="PANTHER" id="PTHR30157">
    <property type="entry name" value="FERRIC REDUCTASE, NADPH-DEPENDENT"/>
    <property type="match status" value="1"/>
</dbReference>
<dbReference type="AlphaFoldDB" id="A0A7W3PF24"/>
<organism evidence="4 5">
    <name type="scientific">Promicromonospora sukumoe</name>
    <dbReference type="NCBI Taxonomy" id="88382"/>
    <lineage>
        <taxon>Bacteria</taxon>
        <taxon>Bacillati</taxon>
        <taxon>Actinomycetota</taxon>
        <taxon>Actinomycetes</taxon>
        <taxon>Micrococcales</taxon>
        <taxon>Promicromonosporaceae</taxon>
        <taxon>Promicromonospora</taxon>
    </lineage>
</organism>
<dbReference type="PROSITE" id="PS51384">
    <property type="entry name" value="FAD_FR"/>
    <property type="match status" value="1"/>
</dbReference>
<dbReference type="GO" id="GO:0016491">
    <property type="term" value="F:oxidoreductase activity"/>
    <property type="evidence" value="ECO:0007669"/>
    <property type="project" value="InterPro"/>
</dbReference>
<reference evidence="4 5" key="1">
    <citation type="submission" date="2020-07" db="EMBL/GenBank/DDBJ databases">
        <title>Sequencing the genomes of 1000 actinobacteria strains.</title>
        <authorList>
            <person name="Klenk H.-P."/>
        </authorList>
    </citation>
    <scope>NUCLEOTIDE SEQUENCE [LARGE SCALE GENOMIC DNA]</scope>
    <source>
        <strain evidence="4 5">DSM 44121</strain>
    </source>
</reference>
<dbReference type="RefSeq" id="WP_182618113.1">
    <property type="nucleotide sequence ID" value="NZ_BAAATF010000011.1"/>
</dbReference>
<keyword evidence="5" id="KW-1185">Reference proteome</keyword>
<dbReference type="CDD" id="cd06193">
    <property type="entry name" value="siderophore_interacting"/>
    <property type="match status" value="1"/>
</dbReference>
<dbReference type="Gene3D" id="2.40.30.10">
    <property type="entry name" value="Translation factors"/>
    <property type="match status" value="1"/>
</dbReference>
<dbReference type="InterPro" id="IPR039374">
    <property type="entry name" value="SIP_fam"/>
</dbReference>
<dbReference type="EMBL" id="JACGWV010000001">
    <property type="protein sequence ID" value="MBA8809351.1"/>
    <property type="molecule type" value="Genomic_DNA"/>
</dbReference>
<evidence type="ECO:0000259" key="1">
    <source>
        <dbReference type="PROSITE" id="PS51384"/>
    </source>
</evidence>
<gene>
    <name evidence="2" type="ORF">FHX71_003262</name>
    <name evidence="3" type="ORF">FHX71_003280</name>
    <name evidence="4" type="ORF">FHX71_003293</name>
</gene>
<evidence type="ECO:0000313" key="4">
    <source>
        <dbReference type="EMBL" id="MBA8809351.1"/>
    </source>
</evidence>
<sequence>MTTLTSTRPLKPAAASVRTFEVVGSHAVSPGFRRVTLQSTGDGFEDEFEPFGHDHWFRLFFADVGQPLHLPFGAADGWYARLLAMPDAIRPAVRNYTVREARRAGDRWQLDVDFVVHRDAAGQVDGAGARWAQRCRTGELVGLLDQGRIFNADEHDGPVLVIADESGLPGVEGIAHALGDREVTYLLEVPHAADRRALPAADVRWVVRDGGRPAGASALDALRATRVDPGAYVYVVGEASFTLAARAHCLEAGVPKSRVDFCAYWRTDRVRSA</sequence>
<dbReference type="Proteomes" id="UP000540568">
    <property type="component" value="Unassembled WGS sequence"/>
</dbReference>
<dbReference type="InterPro" id="IPR013113">
    <property type="entry name" value="SIP_FAD-bd"/>
</dbReference>
<name>A0A7W3PF24_9MICO</name>
<accession>A0A7W3PF24</accession>
<feature type="domain" description="FAD-binding FR-type" evidence="1">
    <location>
        <begin position="15"/>
        <end position="155"/>
    </location>
</feature>
<protein>
    <submittedName>
        <fullName evidence="4">NADPH-dependent ferric siderophore reductase</fullName>
    </submittedName>
</protein>
<dbReference type="PANTHER" id="PTHR30157:SF0">
    <property type="entry name" value="NADPH-DEPENDENT FERRIC-CHELATE REDUCTASE"/>
    <property type="match status" value="1"/>
</dbReference>
<dbReference type="Pfam" id="PF04954">
    <property type="entry name" value="SIP"/>
    <property type="match status" value="1"/>
</dbReference>
<dbReference type="EMBL" id="JACGWV010000001">
    <property type="protein sequence ID" value="MBA8809320.1"/>
    <property type="molecule type" value="Genomic_DNA"/>
</dbReference>
<proteinExistence type="predicted"/>
<dbReference type="InterPro" id="IPR017927">
    <property type="entry name" value="FAD-bd_FR_type"/>
</dbReference>
<dbReference type="Gene3D" id="3.40.50.80">
    <property type="entry name" value="Nucleotide-binding domain of ferredoxin-NADP reductase (FNR) module"/>
    <property type="match status" value="1"/>
</dbReference>
<evidence type="ECO:0000313" key="5">
    <source>
        <dbReference type="Proteomes" id="UP000540568"/>
    </source>
</evidence>